<sequence>MTDNTTAAANEPIMIGGLTIRYLIDGTAKGGMGVFELTVPPGSRVPPPHSHMNNEECVYVLEGKLCYAVDGDVRDLAPGDWMHTPRGSVHAFSNPHGATARALIVLTPDIGAQYFRDVSAVIDAGGPPDRAKLFAVMSAYGLVPAVPQ</sequence>
<dbReference type="Proteomes" id="UP001558850">
    <property type="component" value="Unassembled WGS sequence"/>
</dbReference>
<reference evidence="1" key="1">
    <citation type="submission" date="2024-07" db="EMBL/GenBank/DDBJ databases">
        <title>A survey of Mimosa microsymbionts across Brazilian biomes reveals a high diversity of Paraburkholderia nodulating endemic species, but also that Cupriavidus is common as a symbiont of widespread species.</title>
        <authorList>
            <person name="Rouws L."/>
            <person name="Barauna A."/>
            <person name="Beukes C."/>
            <person name="Rouws J.R.C."/>
            <person name="De Faria S.M."/>
            <person name="Gross E."/>
            <person name="Bueno Dos Reis Junior F."/>
            <person name="Simon M.F."/>
            <person name="Maluk M."/>
            <person name="Odee D.W."/>
            <person name="Kenicer G."/>
            <person name="Young J.P.W."/>
            <person name="Reis V.M."/>
            <person name="Zilli J."/>
            <person name="James E.K."/>
        </authorList>
    </citation>
    <scope>NUCLEOTIDE SEQUENCE</scope>
    <source>
        <strain evidence="1">EG181B</strain>
    </source>
</reference>
<dbReference type="EMBL" id="JBFRCH010000074">
    <property type="protein sequence ID" value="MEX3937815.1"/>
    <property type="molecule type" value="Genomic_DNA"/>
</dbReference>
<proteinExistence type="predicted"/>
<evidence type="ECO:0000313" key="1">
    <source>
        <dbReference type="EMBL" id="MEX3937815.1"/>
    </source>
</evidence>
<comment type="caution">
    <text evidence="1">The sequence shown here is derived from an EMBL/GenBank/DDBJ whole genome shotgun (WGS) entry which is preliminary data.</text>
</comment>
<name>A0ACC6UDR7_9BURK</name>
<organism evidence="1 2">
    <name type="scientific">Paraburkholderia phymatum</name>
    <dbReference type="NCBI Taxonomy" id="148447"/>
    <lineage>
        <taxon>Bacteria</taxon>
        <taxon>Pseudomonadati</taxon>
        <taxon>Pseudomonadota</taxon>
        <taxon>Betaproteobacteria</taxon>
        <taxon>Burkholderiales</taxon>
        <taxon>Burkholderiaceae</taxon>
        <taxon>Paraburkholderia</taxon>
    </lineage>
</organism>
<protein>
    <submittedName>
        <fullName evidence="1">Cupin domain-containing protein</fullName>
    </submittedName>
</protein>
<evidence type="ECO:0000313" key="2">
    <source>
        <dbReference type="Proteomes" id="UP001558850"/>
    </source>
</evidence>
<accession>A0ACC6UDR7</accession>
<gene>
    <name evidence="1" type="ORF">AB4Y32_39985</name>
</gene>
<keyword evidence="2" id="KW-1185">Reference proteome</keyword>